<organism evidence="1 2">
    <name type="scientific">Pseudomonas veronii 1YdBTEX2</name>
    <dbReference type="NCBI Taxonomy" id="1295141"/>
    <lineage>
        <taxon>Bacteria</taxon>
        <taxon>Pseudomonadati</taxon>
        <taxon>Pseudomonadota</taxon>
        <taxon>Gammaproteobacteria</taxon>
        <taxon>Pseudomonadales</taxon>
        <taxon>Pseudomonadaceae</taxon>
        <taxon>Pseudomonas</taxon>
    </lineage>
</organism>
<protein>
    <submittedName>
        <fullName evidence="1">Uncharacterized protein</fullName>
    </submittedName>
</protein>
<proteinExistence type="predicted"/>
<dbReference type="AlphaFoldDB" id="A0A1D3JUY5"/>
<accession>A0A1D3JUY5</accession>
<dbReference type="EMBL" id="LT599583">
    <property type="protein sequence ID" value="SBW79880.1"/>
    <property type="molecule type" value="Genomic_DNA"/>
</dbReference>
<evidence type="ECO:0000313" key="1">
    <source>
        <dbReference type="EMBL" id="SBW79880.1"/>
    </source>
</evidence>
<reference evidence="2" key="1">
    <citation type="submission" date="2016-07" db="EMBL/GenBank/DDBJ databases">
        <authorList>
            <person name="Florea S."/>
            <person name="Webb J.S."/>
            <person name="Jaromczyk J."/>
            <person name="Schardl C.L."/>
        </authorList>
    </citation>
    <scope>NUCLEOTIDE SEQUENCE [LARGE SCALE GENOMIC DNA]</scope>
    <source>
        <strain evidence="2">1YdBTEX2</strain>
    </source>
</reference>
<gene>
    <name evidence="1" type="ORF">PVE_R1G1994</name>
</gene>
<evidence type="ECO:0000313" key="2">
    <source>
        <dbReference type="Proteomes" id="UP000245431"/>
    </source>
</evidence>
<name>A0A1D3JUY5_PSEVE</name>
<sequence>MTIICRTAKQLTKALENQGFFLVNDLPRRIRIEVRRGMLIARVS</sequence>
<dbReference type="Proteomes" id="UP000245431">
    <property type="component" value="Chromosome PVE_r1"/>
</dbReference>
<dbReference type="RefSeq" id="WP_017847643.1">
    <property type="nucleotide sequence ID" value="NZ_AOUH01000022.1"/>
</dbReference>